<evidence type="ECO:0000256" key="4">
    <source>
        <dbReference type="ARBA" id="ARBA00023284"/>
    </source>
</evidence>
<dbReference type="InterPro" id="IPR017937">
    <property type="entry name" value="Thioredoxin_CS"/>
</dbReference>
<evidence type="ECO:0000256" key="2">
    <source>
        <dbReference type="ARBA" id="ARBA00022982"/>
    </source>
</evidence>
<reference evidence="6 7" key="1">
    <citation type="submission" date="2021-04" db="EMBL/GenBank/DDBJ databases">
        <title>The genome sequence of type strain Ideonella paludis KCTC 32238.</title>
        <authorList>
            <person name="Liu Y."/>
        </authorList>
    </citation>
    <scope>NUCLEOTIDE SEQUENCE [LARGE SCALE GENOMIC DNA]</scope>
    <source>
        <strain evidence="6 7">KCTC 32238</strain>
    </source>
</reference>
<dbReference type="InterPro" id="IPR013766">
    <property type="entry name" value="Thioredoxin_domain"/>
</dbReference>
<gene>
    <name evidence="6" type="ORF">KAK11_14595</name>
</gene>
<feature type="domain" description="Thioredoxin" evidence="5">
    <location>
        <begin position="1"/>
        <end position="111"/>
    </location>
</feature>
<accession>A0ABS5DZI4</accession>
<dbReference type="InterPro" id="IPR036249">
    <property type="entry name" value="Thioredoxin-like_sf"/>
</dbReference>
<dbReference type="SUPFAM" id="SSF52833">
    <property type="entry name" value="Thioredoxin-like"/>
    <property type="match status" value="1"/>
</dbReference>
<keyword evidence="1" id="KW-0813">Transport</keyword>
<dbReference type="Gene3D" id="1.25.40.10">
    <property type="entry name" value="Tetratricopeptide repeat domain"/>
    <property type="match status" value="1"/>
</dbReference>
<evidence type="ECO:0000313" key="6">
    <source>
        <dbReference type="EMBL" id="MBQ0936563.1"/>
    </source>
</evidence>
<evidence type="ECO:0000256" key="1">
    <source>
        <dbReference type="ARBA" id="ARBA00022448"/>
    </source>
</evidence>
<comment type="caution">
    <text evidence="6">The sequence shown here is derived from an EMBL/GenBank/DDBJ whole genome shotgun (WGS) entry which is preliminary data.</text>
</comment>
<protein>
    <submittedName>
        <fullName evidence="6">Tetratricopeptide repeat protein</fullName>
    </submittedName>
</protein>
<dbReference type="Gene3D" id="3.40.30.10">
    <property type="entry name" value="Glutaredoxin"/>
    <property type="match status" value="1"/>
</dbReference>
<dbReference type="PANTHER" id="PTHR45663">
    <property type="entry name" value="GEO12009P1"/>
    <property type="match status" value="1"/>
</dbReference>
<dbReference type="RefSeq" id="WP_210809925.1">
    <property type="nucleotide sequence ID" value="NZ_JAGQDG010000005.1"/>
</dbReference>
<evidence type="ECO:0000313" key="7">
    <source>
        <dbReference type="Proteomes" id="UP000672097"/>
    </source>
</evidence>
<dbReference type="PROSITE" id="PS51352">
    <property type="entry name" value="THIOREDOXIN_2"/>
    <property type="match status" value="1"/>
</dbReference>
<keyword evidence="3" id="KW-1015">Disulfide bond</keyword>
<keyword evidence="7" id="KW-1185">Reference proteome</keyword>
<name>A0ABS5DZI4_9BURK</name>
<dbReference type="EMBL" id="JAGQDG010000005">
    <property type="protein sequence ID" value="MBQ0936563.1"/>
    <property type="molecule type" value="Genomic_DNA"/>
</dbReference>
<organism evidence="6 7">
    <name type="scientific">Ideonella paludis</name>
    <dbReference type="NCBI Taxonomy" id="1233411"/>
    <lineage>
        <taxon>Bacteria</taxon>
        <taxon>Pseudomonadati</taxon>
        <taxon>Pseudomonadota</taxon>
        <taxon>Betaproteobacteria</taxon>
        <taxon>Burkholderiales</taxon>
        <taxon>Sphaerotilaceae</taxon>
        <taxon>Ideonella</taxon>
    </lineage>
</organism>
<sequence length="322" mass="35344">MIDITLQNFEADLIHASMQQPVLLDIWAPWCGPCKSLGPVLEKLEVAYGGRFVLAKLNSDEQPEIAGQLSQAFGVRSIPFCVMFSQGQPVDGFVGAIPESDIRAFLDKHVPTEDALEAEADLEEAEAMLAQGADPLSALDKLQEAVAIDPANDAARLDYLKLLLEMARHEPQRTQQARLAFDPVAAKTLSDTRFAAVEQWLKAAEAYPSARAEAELRAAFEANRRDFDARYALAQRKMVESEPTQAMDELLEILMRDKAWNEGLARKTYVAILELMSKPLPKAAPEAASGGKGTLEIAGHAAVAPNDPVVDQYRRKLSMVLF</sequence>
<dbReference type="Pfam" id="PF14561">
    <property type="entry name" value="TPR_20"/>
    <property type="match status" value="1"/>
</dbReference>
<dbReference type="PANTHER" id="PTHR45663:SF11">
    <property type="entry name" value="GEO12009P1"/>
    <property type="match status" value="1"/>
</dbReference>
<dbReference type="PROSITE" id="PS00194">
    <property type="entry name" value="THIOREDOXIN_1"/>
    <property type="match status" value="1"/>
</dbReference>
<dbReference type="Pfam" id="PF00085">
    <property type="entry name" value="Thioredoxin"/>
    <property type="match status" value="1"/>
</dbReference>
<evidence type="ECO:0000259" key="5">
    <source>
        <dbReference type="PROSITE" id="PS51352"/>
    </source>
</evidence>
<dbReference type="Proteomes" id="UP000672097">
    <property type="component" value="Unassembled WGS sequence"/>
</dbReference>
<proteinExistence type="predicted"/>
<evidence type="ECO:0000256" key="3">
    <source>
        <dbReference type="ARBA" id="ARBA00023157"/>
    </source>
</evidence>
<dbReference type="InterPro" id="IPR011990">
    <property type="entry name" value="TPR-like_helical_dom_sf"/>
</dbReference>
<keyword evidence="4" id="KW-0676">Redox-active center</keyword>
<dbReference type="CDD" id="cd02956">
    <property type="entry name" value="ybbN"/>
    <property type="match status" value="1"/>
</dbReference>
<keyword evidence="2" id="KW-0249">Electron transport</keyword>